<evidence type="ECO:0000313" key="11">
    <source>
        <dbReference type="Proteomes" id="UP000183180"/>
    </source>
</evidence>
<organism evidence="10 11">
    <name type="scientific">Gordonia westfalica</name>
    <dbReference type="NCBI Taxonomy" id="158898"/>
    <lineage>
        <taxon>Bacteria</taxon>
        <taxon>Bacillati</taxon>
        <taxon>Actinomycetota</taxon>
        <taxon>Actinomycetes</taxon>
        <taxon>Mycobacteriales</taxon>
        <taxon>Gordoniaceae</taxon>
        <taxon>Gordonia</taxon>
    </lineage>
</organism>
<accession>A0A1H2LFV5</accession>
<dbReference type="AlphaFoldDB" id="A0A1H2LFV5"/>
<comment type="cofactor">
    <cofactor evidence="1 6">
        <name>FAD</name>
        <dbReference type="ChEBI" id="CHEBI:57692"/>
    </cofactor>
</comment>
<dbReference type="PANTHER" id="PTHR48083:SF1">
    <property type="entry name" value="DEHYDROGENASE, PUTATIVE (AFU_ORTHOLOGUE AFUA_7G06510)-RELATED"/>
    <property type="match status" value="1"/>
</dbReference>
<dbReference type="OrthoDB" id="8876745at2"/>
<dbReference type="Pfam" id="PF02770">
    <property type="entry name" value="Acyl-CoA_dh_M"/>
    <property type="match status" value="1"/>
</dbReference>
<dbReference type="InterPro" id="IPR037069">
    <property type="entry name" value="AcylCoA_DH/ox_N_sf"/>
</dbReference>
<feature type="domain" description="Acyl-CoA dehydrogenase/oxidase N-terminal" evidence="9">
    <location>
        <begin position="6"/>
        <end position="119"/>
    </location>
</feature>
<dbReference type="GO" id="GO:0033539">
    <property type="term" value="P:fatty acid beta-oxidation using acyl-CoA dehydrogenase"/>
    <property type="evidence" value="ECO:0007669"/>
    <property type="project" value="TreeGrafter"/>
</dbReference>
<dbReference type="InterPro" id="IPR006089">
    <property type="entry name" value="Acyl-CoA_DH_CS"/>
</dbReference>
<evidence type="ECO:0000256" key="2">
    <source>
        <dbReference type="ARBA" id="ARBA00009347"/>
    </source>
</evidence>
<keyword evidence="3 6" id="KW-0285">Flavoprotein</keyword>
<dbReference type="InterPro" id="IPR009075">
    <property type="entry name" value="AcylCo_DH/oxidase_C"/>
</dbReference>
<dbReference type="PIRSF" id="PIRSF016578">
    <property type="entry name" value="HsaA"/>
    <property type="match status" value="1"/>
</dbReference>
<evidence type="ECO:0000259" key="7">
    <source>
        <dbReference type="Pfam" id="PF00441"/>
    </source>
</evidence>
<dbReference type="InterPro" id="IPR050741">
    <property type="entry name" value="Acyl-CoA_dehydrogenase"/>
</dbReference>
<keyword evidence="5 6" id="KW-0560">Oxidoreductase</keyword>
<reference evidence="10 11" key="1">
    <citation type="submission" date="2016-10" db="EMBL/GenBank/DDBJ databases">
        <authorList>
            <person name="de Groot N.N."/>
        </authorList>
    </citation>
    <scope>NUCLEOTIDE SEQUENCE [LARGE SCALE GENOMIC DNA]</scope>
    <source>
        <strain evidence="10 11">DSM 44215</strain>
    </source>
</reference>
<dbReference type="InterPro" id="IPR009100">
    <property type="entry name" value="AcylCoA_DH/oxidase_NM_dom_sf"/>
</dbReference>
<feature type="domain" description="Acyl-CoA oxidase/dehydrogenase middle" evidence="8">
    <location>
        <begin position="123"/>
        <end position="219"/>
    </location>
</feature>
<dbReference type="SUPFAM" id="SSF56645">
    <property type="entry name" value="Acyl-CoA dehydrogenase NM domain-like"/>
    <property type="match status" value="1"/>
</dbReference>
<dbReference type="Gene3D" id="1.20.140.10">
    <property type="entry name" value="Butyryl-CoA Dehydrogenase, subunit A, domain 3"/>
    <property type="match status" value="1"/>
</dbReference>
<dbReference type="SUPFAM" id="SSF47203">
    <property type="entry name" value="Acyl-CoA dehydrogenase C-terminal domain-like"/>
    <property type="match status" value="1"/>
</dbReference>
<proteinExistence type="inferred from homology"/>
<dbReference type="Pfam" id="PF00441">
    <property type="entry name" value="Acyl-CoA_dh_1"/>
    <property type="match status" value="1"/>
</dbReference>
<feature type="domain" description="Acyl-CoA dehydrogenase/oxidase C-terminal" evidence="7">
    <location>
        <begin position="233"/>
        <end position="374"/>
    </location>
</feature>
<dbReference type="Proteomes" id="UP000183180">
    <property type="component" value="Unassembled WGS sequence"/>
</dbReference>
<dbReference type="InterPro" id="IPR013786">
    <property type="entry name" value="AcylCoA_DH/ox_N"/>
</dbReference>
<sequence>MDFELTDDQATIRDAVAELAAKFDDQYWAEKDEAHEFPREFYDAFAEGGWLGITTPEEYGGHGYGITEASILLEQVAASGAGMNGASSMHLSIFGMHPVIVHGSEELKQRTLPRIVSGDLHVCFGVTEPGAGLDTTKITTFAKRDGDKYVVNGRKVWISKAVESEKILLLTRTQKFDESPRKTDGMTLFLTDLDRDKVDIRPIKKMGRNAVTSNELFIDGLEIPVEDRVGEEGEGFKYILDGLNPERMLVAAEALGIGRAAMRAAVRYGNDREVFGRPIGKNQGIQFPLADSLARLDAAELMLRKATWLYDNGKPCGREANTAKYLCADAGFDAADRALQTHGGMGYSEEYNVSRYFREARLTRIAPISQEMILNYLGSHVLGLPRSY</sequence>
<evidence type="ECO:0000256" key="6">
    <source>
        <dbReference type="RuleBase" id="RU362125"/>
    </source>
</evidence>
<dbReference type="PROSITE" id="PS00073">
    <property type="entry name" value="ACYL_COA_DH_2"/>
    <property type="match status" value="1"/>
</dbReference>
<evidence type="ECO:0000256" key="5">
    <source>
        <dbReference type="ARBA" id="ARBA00023002"/>
    </source>
</evidence>
<protein>
    <submittedName>
        <fullName evidence="10">Acyl-CoA dehydrogenase</fullName>
    </submittedName>
</protein>
<dbReference type="InterPro" id="IPR046373">
    <property type="entry name" value="Acyl-CoA_Oxase/DH_mid-dom_sf"/>
</dbReference>
<dbReference type="PANTHER" id="PTHR48083">
    <property type="entry name" value="MEDIUM-CHAIN SPECIFIC ACYL-COA DEHYDROGENASE, MITOCHONDRIAL-RELATED"/>
    <property type="match status" value="1"/>
</dbReference>
<dbReference type="Pfam" id="PF02771">
    <property type="entry name" value="Acyl-CoA_dh_N"/>
    <property type="match status" value="1"/>
</dbReference>
<dbReference type="Gene3D" id="1.10.540.10">
    <property type="entry name" value="Acyl-CoA dehydrogenase/oxidase, N-terminal domain"/>
    <property type="match status" value="1"/>
</dbReference>
<dbReference type="RefSeq" id="WP_074853573.1">
    <property type="nucleotide sequence ID" value="NZ_FNLM01000036.1"/>
</dbReference>
<evidence type="ECO:0000256" key="3">
    <source>
        <dbReference type="ARBA" id="ARBA00022630"/>
    </source>
</evidence>
<dbReference type="EMBL" id="FNLM01000036">
    <property type="protein sequence ID" value="SDU79722.1"/>
    <property type="molecule type" value="Genomic_DNA"/>
</dbReference>
<evidence type="ECO:0000259" key="8">
    <source>
        <dbReference type="Pfam" id="PF02770"/>
    </source>
</evidence>
<dbReference type="GO" id="GO:0005737">
    <property type="term" value="C:cytoplasm"/>
    <property type="evidence" value="ECO:0007669"/>
    <property type="project" value="TreeGrafter"/>
</dbReference>
<dbReference type="InterPro" id="IPR036250">
    <property type="entry name" value="AcylCo_DH-like_C"/>
</dbReference>
<comment type="similarity">
    <text evidence="2 6">Belongs to the acyl-CoA dehydrogenase family.</text>
</comment>
<evidence type="ECO:0000313" key="10">
    <source>
        <dbReference type="EMBL" id="SDU79722.1"/>
    </source>
</evidence>
<dbReference type="STRING" id="158898.SAMN04488548_136263"/>
<dbReference type="Gene3D" id="2.40.110.10">
    <property type="entry name" value="Butyryl-CoA Dehydrogenase, subunit A, domain 2"/>
    <property type="match status" value="1"/>
</dbReference>
<dbReference type="InterPro" id="IPR006091">
    <property type="entry name" value="Acyl-CoA_Oxase/DH_mid-dom"/>
</dbReference>
<evidence type="ECO:0000256" key="4">
    <source>
        <dbReference type="ARBA" id="ARBA00022827"/>
    </source>
</evidence>
<gene>
    <name evidence="10" type="ORF">SAMN04488548_136263</name>
</gene>
<dbReference type="GO" id="GO:0003995">
    <property type="term" value="F:acyl-CoA dehydrogenase activity"/>
    <property type="evidence" value="ECO:0007669"/>
    <property type="project" value="InterPro"/>
</dbReference>
<keyword evidence="4 6" id="KW-0274">FAD</keyword>
<evidence type="ECO:0000259" key="9">
    <source>
        <dbReference type="Pfam" id="PF02771"/>
    </source>
</evidence>
<evidence type="ECO:0000256" key="1">
    <source>
        <dbReference type="ARBA" id="ARBA00001974"/>
    </source>
</evidence>
<name>A0A1H2LFV5_9ACTN</name>
<dbReference type="FunFam" id="1.20.140.10:FF:000012">
    <property type="entry name" value="Acyl-CoA dehydrogenase fadE12"/>
    <property type="match status" value="1"/>
</dbReference>
<dbReference type="GO" id="GO:0050660">
    <property type="term" value="F:flavin adenine dinucleotide binding"/>
    <property type="evidence" value="ECO:0007669"/>
    <property type="project" value="InterPro"/>
</dbReference>